<name>A0A0D1CCS1_MYCMD</name>
<dbReference type="EMBL" id="CM003141">
    <property type="protein sequence ID" value="KIS70927.1"/>
    <property type="molecule type" value="Genomic_DNA"/>
</dbReference>
<accession>A0A0D1CCS1</accession>
<dbReference type="Proteomes" id="UP000000561">
    <property type="component" value="Chromosome 2"/>
</dbReference>
<keyword evidence="3" id="KW-1185">Reference proteome</keyword>
<gene>
    <name evidence="2" type="ORF">UMAG_11255</name>
</gene>
<dbReference type="VEuPathDB" id="FungiDB:UMAG_11255"/>
<dbReference type="InParanoid" id="A0A0D1CCS1"/>
<evidence type="ECO:0000256" key="1">
    <source>
        <dbReference type="SAM" id="MobiDB-lite"/>
    </source>
</evidence>
<reference evidence="2 3" key="1">
    <citation type="journal article" date="2006" name="Nature">
        <title>Insights from the genome of the biotrophic fungal plant pathogen Ustilago maydis.</title>
        <authorList>
            <person name="Kamper J."/>
            <person name="Kahmann R."/>
            <person name="Bolker M."/>
            <person name="Ma L.J."/>
            <person name="Brefort T."/>
            <person name="Saville B.J."/>
            <person name="Banuett F."/>
            <person name="Kronstad J.W."/>
            <person name="Gold S.E."/>
            <person name="Muller O."/>
            <person name="Perlin M.H."/>
            <person name="Wosten H.A."/>
            <person name="de Vries R."/>
            <person name="Ruiz-Herrera J."/>
            <person name="Reynaga-Pena C.G."/>
            <person name="Snetselaar K."/>
            <person name="McCann M."/>
            <person name="Perez-Martin J."/>
            <person name="Feldbrugge M."/>
            <person name="Basse C.W."/>
            <person name="Steinberg G."/>
            <person name="Ibeas J.I."/>
            <person name="Holloman W."/>
            <person name="Guzman P."/>
            <person name="Farman M."/>
            <person name="Stajich J.E."/>
            <person name="Sentandreu R."/>
            <person name="Gonzalez-Prieto J.M."/>
            <person name="Kennell J.C."/>
            <person name="Molina L."/>
            <person name="Schirawski J."/>
            <person name="Mendoza-Mendoza A."/>
            <person name="Greilinger D."/>
            <person name="Munch K."/>
            <person name="Rossel N."/>
            <person name="Scherer M."/>
            <person name="Vranes M."/>
            <person name="Ladendorf O."/>
            <person name="Vincon V."/>
            <person name="Fuchs U."/>
            <person name="Sandrock B."/>
            <person name="Meng S."/>
            <person name="Ho E.C."/>
            <person name="Cahill M.J."/>
            <person name="Boyce K.J."/>
            <person name="Klose J."/>
            <person name="Klosterman S.J."/>
            <person name="Deelstra H.J."/>
            <person name="Ortiz-Castellanos L."/>
            <person name="Li W."/>
            <person name="Sanchez-Alonso P."/>
            <person name="Schreier P.H."/>
            <person name="Hauser-Hahn I."/>
            <person name="Vaupel M."/>
            <person name="Koopmann E."/>
            <person name="Friedrich G."/>
            <person name="Voss H."/>
            <person name="Schluter T."/>
            <person name="Margolis J."/>
            <person name="Platt D."/>
            <person name="Swimmer C."/>
            <person name="Gnirke A."/>
            <person name="Chen F."/>
            <person name="Vysotskaia V."/>
            <person name="Mannhaupt G."/>
            <person name="Guldener U."/>
            <person name="Munsterkotter M."/>
            <person name="Haase D."/>
            <person name="Oesterheld M."/>
            <person name="Mewes H.W."/>
            <person name="Mauceli E.W."/>
            <person name="DeCaprio D."/>
            <person name="Wade C.M."/>
            <person name="Butler J."/>
            <person name="Young S."/>
            <person name="Jaffe D.B."/>
            <person name="Calvo S."/>
            <person name="Nusbaum C."/>
            <person name="Galagan J."/>
            <person name="Birren B.W."/>
        </authorList>
    </citation>
    <scope>NUCLEOTIDE SEQUENCE [LARGE SCALE GENOMIC DNA]</scope>
    <source>
        <strain evidence="3">DSM 14603 / FGSC 9021 / UM521</strain>
    </source>
</reference>
<dbReference type="RefSeq" id="XP_011387379.1">
    <property type="nucleotide sequence ID" value="XM_011389077.1"/>
</dbReference>
<sequence>MITILTRTSFAALQSASQGFSQTPGLPMDIGTSNSATRRSPMSNSKSMVFWPRNATSTCRLKGSRPSSRPSEFLILFHSVRRTNVPHKRTVSIAHPTQLQTQSTVRPRVLPRCESRTRKETRNCSVLSPIPFFLCVRSKWICTGTRSSLGD</sequence>
<organism evidence="2 3">
    <name type="scientific">Mycosarcoma maydis</name>
    <name type="common">Corn smut fungus</name>
    <name type="synonym">Ustilago maydis</name>
    <dbReference type="NCBI Taxonomy" id="5270"/>
    <lineage>
        <taxon>Eukaryota</taxon>
        <taxon>Fungi</taxon>
        <taxon>Dikarya</taxon>
        <taxon>Basidiomycota</taxon>
        <taxon>Ustilaginomycotina</taxon>
        <taxon>Ustilaginomycetes</taxon>
        <taxon>Ustilaginales</taxon>
        <taxon>Ustilaginaceae</taxon>
        <taxon>Mycosarcoma</taxon>
    </lineage>
</organism>
<evidence type="ECO:0000313" key="2">
    <source>
        <dbReference type="EMBL" id="KIS70927.1"/>
    </source>
</evidence>
<feature type="region of interest" description="Disordered" evidence="1">
    <location>
        <begin position="16"/>
        <end position="46"/>
    </location>
</feature>
<evidence type="ECO:0000313" key="3">
    <source>
        <dbReference type="Proteomes" id="UP000000561"/>
    </source>
</evidence>
<feature type="compositionally biased region" description="Polar residues" evidence="1">
    <location>
        <begin position="31"/>
        <end position="46"/>
    </location>
</feature>
<protein>
    <submittedName>
        <fullName evidence="2">Uncharacterized protein</fullName>
    </submittedName>
</protein>
<dbReference type="KEGG" id="uma:UMAG_11255"/>
<proteinExistence type="predicted"/>
<dbReference type="AlphaFoldDB" id="A0A0D1CCS1"/>
<dbReference type="GeneID" id="23567161"/>